<feature type="transmembrane region" description="Helical" evidence="6">
    <location>
        <begin position="773"/>
        <end position="790"/>
    </location>
</feature>
<dbReference type="AlphaFoldDB" id="A0A9P5XV27"/>
<organism evidence="10 11">
    <name type="scientific">Collybia nuda</name>
    <dbReference type="NCBI Taxonomy" id="64659"/>
    <lineage>
        <taxon>Eukaryota</taxon>
        <taxon>Fungi</taxon>
        <taxon>Dikarya</taxon>
        <taxon>Basidiomycota</taxon>
        <taxon>Agaricomycotina</taxon>
        <taxon>Agaricomycetes</taxon>
        <taxon>Agaricomycetidae</taxon>
        <taxon>Agaricales</taxon>
        <taxon>Tricholomatineae</taxon>
        <taxon>Clitocybaceae</taxon>
        <taxon>Collybia</taxon>
    </lineage>
</organism>
<keyword evidence="3 6" id="KW-1133">Transmembrane helix</keyword>
<feature type="transmembrane region" description="Helical" evidence="6">
    <location>
        <begin position="710"/>
        <end position="730"/>
    </location>
</feature>
<feature type="domain" description="Integral membrane bound transporter" evidence="9">
    <location>
        <begin position="656"/>
        <end position="787"/>
    </location>
</feature>
<dbReference type="InterPro" id="IPR018820">
    <property type="entry name" value="BRE4-related_DUF2421"/>
</dbReference>
<evidence type="ECO:0008006" key="12">
    <source>
        <dbReference type="Google" id="ProtNLM"/>
    </source>
</evidence>
<accession>A0A9P5XV27</accession>
<dbReference type="Pfam" id="PF10334">
    <property type="entry name" value="BRE4"/>
    <property type="match status" value="1"/>
</dbReference>
<dbReference type="OrthoDB" id="2274698at2759"/>
<dbReference type="GO" id="GO:0016020">
    <property type="term" value="C:membrane"/>
    <property type="evidence" value="ECO:0007669"/>
    <property type="project" value="UniProtKB-SubCell"/>
</dbReference>
<feature type="transmembrane region" description="Helical" evidence="6">
    <location>
        <begin position="104"/>
        <end position="130"/>
    </location>
</feature>
<evidence type="ECO:0000256" key="6">
    <source>
        <dbReference type="SAM" id="Phobius"/>
    </source>
</evidence>
<keyword evidence="4 6" id="KW-0472">Membrane</keyword>
<dbReference type="PANTHER" id="PTHR37994">
    <property type="entry name" value="ARAE_2_N DOMAIN-CONTAINING PROTEIN-RELATED"/>
    <property type="match status" value="1"/>
</dbReference>
<dbReference type="Proteomes" id="UP000807353">
    <property type="component" value="Unassembled WGS sequence"/>
</dbReference>
<evidence type="ECO:0000256" key="5">
    <source>
        <dbReference type="SAM" id="MobiDB-lite"/>
    </source>
</evidence>
<evidence type="ECO:0000259" key="7">
    <source>
        <dbReference type="Pfam" id="PF10334"/>
    </source>
</evidence>
<feature type="transmembrane region" description="Helical" evidence="6">
    <location>
        <begin position="136"/>
        <end position="156"/>
    </location>
</feature>
<feature type="compositionally biased region" description="Basic and acidic residues" evidence="5">
    <location>
        <begin position="301"/>
        <end position="312"/>
    </location>
</feature>
<feature type="domain" description="Putative ER transporter 6TM N-terminal" evidence="8">
    <location>
        <begin position="67"/>
        <end position="485"/>
    </location>
</feature>
<evidence type="ECO:0000259" key="9">
    <source>
        <dbReference type="Pfam" id="PF13515"/>
    </source>
</evidence>
<dbReference type="InterPro" id="IPR049453">
    <property type="entry name" value="Memb_transporter_dom"/>
</dbReference>
<name>A0A9P5XV27_9AGAR</name>
<evidence type="ECO:0000259" key="8">
    <source>
        <dbReference type="Pfam" id="PF10337"/>
    </source>
</evidence>
<dbReference type="PANTHER" id="PTHR37994:SF1">
    <property type="entry name" value="ER TRANSPORTER 6TM N-TERMINAL DOMAIN-CONTAINING PROTEIN"/>
    <property type="match status" value="1"/>
</dbReference>
<comment type="subcellular location">
    <subcellularLocation>
        <location evidence="1">Membrane</location>
        <topology evidence="1">Multi-pass membrane protein</topology>
    </subcellularLocation>
</comment>
<keyword evidence="11" id="KW-1185">Reference proteome</keyword>
<gene>
    <name evidence="10" type="ORF">BDZ94DRAFT_1203283</name>
</gene>
<feature type="region of interest" description="Disordered" evidence="5">
    <location>
        <begin position="301"/>
        <end position="360"/>
    </location>
</feature>
<reference evidence="10" key="1">
    <citation type="submission" date="2020-11" db="EMBL/GenBank/DDBJ databases">
        <authorList>
            <consortium name="DOE Joint Genome Institute"/>
            <person name="Ahrendt S."/>
            <person name="Riley R."/>
            <person name="Andreopoulos W."/>
            <person name="Labutti K."/>
            <person name="Pangilinan J."/>
            <person name="Ruiz-Duenas F.J."/>
            <person name="Barrasa J.M."/>
            <person name="Sanchez-Garcia M."/>
            <person name="Camarero S."/>
            <person name="Miyauchi S."/>
            <person name="Serrano A."/>
            <person name="Linde D."/>
            <person name="Babiker R."/>
            <person name="Drula E."/>
            <person name="Ayuso-Fernandez I."/>
            <person name="Pacheco R."/>
            <person name="Padilla G."/>
            <person name="Ferreira P."/>
            <person name="Barriuso J."/>
            <person name="Kellner H."/>
            <person name="Castanera R."/>
            <person name="Alfaro M."/>
            <person name="Ramirez L."/>
            <person name="Pisabarro A.G."/>
            <person name="Kuo A."/>
            <person name="Tritt A."/>
            <person name="Lipzen A."/>
            <person name="He G."/>
            <person name="Yan M."/>
            <person name="Ng V."/>
            <person name="Cullen D."/>
            <person name="Martin F."/>
            <person name="Rosso M.-N."/>
            <person name="Henrissat B."/>
            <person name="Hibbett D."/>
            <person name="Martinez A.T."/>
            <person name="Grigoriev I.V."/>
        </authorList>
    </citation>
    <scope>NUCLEOTIDE SEQUENCE</scope>
    <source>
        <strain evidence="10">CBS 247.69</strain>
    </source>
</reference>
<feature type="transmembrane region" description="Helical" evidence="6">
    <location>
        <begin position="32"/>
        <end position="51"/>
    </location>
</feature>
<dbReference type="EMBL" id="MU150386">
    <property type="protein sequence ID" value="KAF9457122.1"/>
    <property type="molecule type" value="Genomic_DNA"/>
</dbReference>
<feature type="transmembrane region" description="Helical" evidence="6">
    <location>
        <begin position="677"/>
        <end position="698"/>
    </location>
</feature>
<feature type="transmembrane region" description="Helical" evidence="6">
    <location>
        <begin position="737"/>
        <end position="753"/>
    </location>
</feature>
<protein>
    <recommendedName>
        <fullName evidence="12">DUF2421 domain-containing protein</fullName>
    </recommendedName>
</protein>
<dbReference type="Pfam" id="PF10337">
    <property type="entry name" value="ArAE_2_N"/>
    <property type="match status" value="1"/>
</dbReference>
<evidence type="ECO:0000313" key="11">
    <source>
        <dbReference type="Proteomes" id="UP000807353"/>
    </source>
</evidence>
<evidence type="ECO:0000256" key="3">
    <source>
        <dbReference type="ARBA" id="ARBA00022989"/>
    </source>
</evidence>
<keyword evidence="2 6" id="KW-0812">Transmembrane</keyword>
<feature type="transmembrane region" description="Helical" evidence="6">
    <location>
        <begin position="79"/>
        <end position="97"/>
    </location>
</feature>
<dbReference type="InterPro" id="IPR018823">
    <property type="entry name" value="ArAE_2_N"/>
</dbReference>
<evidence type="ECO:0000256" key="1">
    <source>
        <dbReference type="ARBA" id="ARBA00004141"/>
    </source>
</evidence>
<proteinExistence type="predicted"/>
<feature type="compositionally biased region" description="Basic residues" evidence="5">
    <location>
        <begin position="333"/>
        <end position="360"/>
    </location>
</feature>
<dbReference type="Pfam" id="PF13515">
    <property type="entry name" value="FUSC_2"/>
    <property type="match status" value="1"/>
</dbReference>
<evidence type="ECO:0000256" key="2">
    <source>
        <dbReference type="ARBA" id="ARBA00022692"/>
    </source>
</evidence>
<feature type="domain" description="DUF2421" evidence="7">
    <location>
        <begin position="792"/>
        <end position="1011"/>
    </location>
</feature>
<evidence type="ECO:0000313" key="10">
    <source>
        <dbReference type="EMBL" id="KAF9457122.1"/>
    </source>
</evidence>
<comment type="caution">
    <text evidence="10">The sequence shown here is derived from an EMBL/GenBank/DDBJ whole genome shotgun (WGS) entry which is preliminary data.</text>
</comment>
<feature type="compositionally biased region" description="Basic and acidic residues" evidence="5">
    <location>
        <begin position="322"/>
        <end position="332"/>
    </location>
</feature>
<sequence>MCGEPRLTMVHLASFLSPPSDPFMAVFEREMLILLFASCSWAWSCLGIRLADLARTNRDPSATLFSAATGQYVEGGPTIILAVFIFVGSAVFLYIKARQGPGPYLFATVFACICLDISLTTAALFPYPLYLVGKSILLPLTFHSAIALLASIFIFPSTISAQFTTRLQGVLTPLESYLEVHRSLLKSSPHTPSFVDATTDLKTLVGQSEAGLLPLSASTRLLRSDLIYGRFAPDDFHPFQNLARRIVGRANGMGMYFTLIDPTREKFPVTPAPSVPATPIMSPSPTVLSRAPSFERIPLAEHRDGAQHDRSEPTSPLFSSRSRRESHFEKHAHSSPHRSRSTSRQRSHGHIHQVHHHRHPHHKLLHSSLLHLSLSRSHRYENAVGVFESQRYLNLEATRFNDPDAKTYTTQTTLLLHESCDDLLAVCGSGVATIREWFDGVRDGRFKFWIPREEKEARWKTKLAALQKIKGDVSTILEHFRDVSRHRVLDPYRPAFEDRLEGHIEPEIPAHRYLFHCYVYQYHLIQFACIVVEMLEEVIRLETERRDDRVWTPVRRIMQWNNWEIPENAENNDDEDPNFIQGLEPAILEDLGMPRRRDPDALPPNNIVEQALNIVYHAVLSIGGGNALFAIKAALLTVILCIPSFLKSTASFAYENRFVWAIFMGQLTIARFRGDTAFGLVARIGSTFLGGVVGLVMWYTSCGSGRGNAFGFAAVCAVCFPFFFFARLYWPGPPMTVIVFFVTSTLVIGYSYQDLHVAAPGSPGFGFPVFWKRFVLVTVGVVAAFIMSFLPPSTTIRRYQRATLATTSSQIGAIYCAILSFANSRREEEIPEIVSSLVAIRSKLKRSDVLRTNIVYEFSLRGRWPAERYRNILEIQLQITHALNHLMSVVKHLEPAWARALLRRTRFLDTDFQGDILAVISMISSSLRTGTPLPQITPSPLLDRFMLQYHGLDVIHKDAEEDYGLPRTLTLDTLKNEQYLIFCVGVSTSFSIMTRLDRLMVAAKEIVGEQYYIHGVGYKPSVPRGEEPEFGRASIVHFSLSQDV</sequence>
<evidence type="ECO:0000256" key="4">
    <source>
        <dbReference type="ARBA" id="ARBA00023136"/>
    </source>
</evidence>